<evidence type="ECO:0000313" key="5">
    <source>
        <dbReference type="EMBL" id="KAK2832082.1"/>
    </source>
</evidence>
<feature type="domain" description="Ig-like" evidence="4">
    <location>
        <begin position="333"/>
        <end position="414"/>
    </location>
</feature>
<proteinExistence type="predicted"/>
<dbReference type="Pfam" id="PF13927">
    <property type="entry name" value="Ig_3"/>
    <property type="match status" value="2"/>
</dbReference>
<feature type="region of interest" description="Disordered" evidence="1">
    <location>
        <begin position="605"/>
        <end position="662"/>
    </location>
</feature>
<evidence type="ECO:0000256" key="1">
    <source>
        <dbReference type="SAM" id="MobiDB-lite"/>
    </source>
</evidence>
<dbReference type="InterPro" id="IPR003598">
    <property type="entry name" value="Ig_sub2"/>
</dbReference>
<protein>
    <recommendedName>
        <fullName evidence="4">Ig-like domain-containing protein</fullName>
    </recommendedName>
</protein>
<evidence type="ECO:0000259" key="4">
    <source>
        <dbReference type="PROSITE" id="PS50835"/>
    </source>
</evidence>
<dbReference type="Proteomes" id="UP001187315">
    <property type="component" value="Unassembled WGS sequence"/>
</dbReference>
<dbReference type="PROSITE" id="PS50835">
    <property type="entry name" value="IG_LIKE"/>
    <property type="match status" value="4"/>
</dbReference>
<dbReference type="InterPro" id="IPR013783">
    <property type="entry name" value="Ig-like_fold"/>
</dbReference>
<dbReference type="CDD" id="cd00096">
    <property type="entry name" value="Ig"/>
    <property type="match status" value="2"/>
</dbReference>
<organism evidence="5 6">
    <name type="scientific">Tachysurus vachellii</name>
    <name type="common">Darkbarbel catfish</name>
    <name type="synonym">Pelteobagrus vachellii</name>
    <dbReference type="NCBI Taxonomy" id="175792"/>
    <lineage>
        <taxon>Eukaryota</taxon>
        <taxon>Metazoa</taxon>
        <taxon>Chordata</taxon>
        <taxon>Craniata</taxon>
        <taxon>Vertebrata</taxon>
        <taxon>Euteleostomi</taxon>
        <taxon>Actinopterygii</taxon>
        <taxon>Neopterygii</taxon>
        <taxon>Teleostei</taxon>
        <taxon>Ostariophysi</taxon>
        <taxon>Siluriformes</taxon>
        <taxon>Bagridae</taxon>
        <taxon>Tachysurus</taxon>
    </lineage>
</organism>
<keyword evidence="2" id="KW-0472">Membrane</keyword>
<name>A0AA88SAX5_TACVA</name>
<accession>A0AA88SAX5</accession>
<feature type="chain" id="PRO_5041739136" description="Ig-like domain-containing protein" evidence="3">
    <location>
        <begin position="20"/>
        <end position="662"/>
    </location>
</feature>
<dbReference type="PANTHER" id="PTHR46013">
    <property type="entry name" value="VASCULAR CELL ADHESION MOLECULE 1"/>
    <property type="match status" value="1"/>
</dbReference>
<dbReference type="InterPro" id="IPR003599">
    <property type="entry name" value="Ig_sub"/>
</dbReference>
<sequence length="662" mass="73166">MNAPKKVIIICCLLQAVLCRKFSITLPESVEALRGLCVLIPCSFQIEERYDAYLWGNPTGIWLKDGTNAENNKVFNSKEDTKNKIKGQITGDLLMKNCTTIFYDIRQSDRGTYYFRLEAMGGLKNTYTTSVSVRFQESPISPSITLYKEDQGEVEDHNEVVEGTSLSLICSARSPCPFNPPIIIWNFLPEERRQEQNHNTSFSSSKLNFNATHLHHGLDFICTATYQLQNHNKSVQRSYTLHVLYGPRNISVSVSPSDSVLLGSSVSLSCSSDANPAVLNYTWYRENGEQIGTRDHLTINKTDSTHSGLYYCRAQNQHGDQNTSVFLDVQYGPRNTSVSVSPSDSVLLGSSVSLSCSSDANPAVLNYTWYRENGEQIGTGDHLTINMTDSTHSGLYYCRAQNQHGDQNTSVFLDVQYAPKVSPSSSCNSTQDLIMCSCEVRGNPSPKLQWSLSDQTSSIIREESVNNTTLRSSISVHQSFTDMLTLQCVGSNNLGTDTQLFYIKKVPHHSNKVVDVSSVLIGAAVGASVMMILCGLFLWLRRVKPSQSGPGDRAGLILDNKAVGQEEGGESVYANKQVSSESLHYSTVMFPNRAGSEIKGTSSLTAEYSTVRHGSKQKNEKRNTETEAKESDTELIGHSDGAESLYAQVKPRKVESVKNSIN</sequence>
<keyword evidence="6" id="KW-1185">Reference proteome</keyword>
<dbReference type="SMART" id="SM00408">
    <property type="entry name" value="IGc2"/>
    <property type="match status" value="2"/>
</dbReference>
<evidence type="ECO:0000256" key="3">
    <source>
        <dbReference type="SAM" id="SignalP"/>
    </source>
</evidence>
<feature type="compositionally biased region" description="Basic and acidic residues" evidence="1">
    <location>
        <begin position="617"/>
        <end position="641"/>
    </location>
</feature>
<feature type="domain" description="Ig-like" evidence="4">
    <location>
        <begin position="142"/>
        <end position="240"/>
    </location>
</feature>
<evidence type="ECO:0000313" key="6">
    <source>
        <dbReference type="Proteomes" id="UP001187315"/>
    </source>
</evidence>
<dbReference type="Gene3D" id="2.60.40.10">
    <property type="entry name" value="Immunoglobulins"/>
    <property type="match status" value="5"/>
</dbReference>
<keyword evidence="3" id="KW-0732">Signal</keyword>
<feature type="domain" description="Ig-like" evidence="4">
    <location>
        <begin position="419"/>
        <end position="493"/>
    </location>
</feature>
<evidence type="ECO:0000256" key="2">
    <source>
        <dbReference type="SAM" id="Phobius"/>
    </source>
</evidence>
<dbReference type="SMART" id="SM00409">
    <property type="entry name" value="IG"/>
    <property type="match status" value="4"/>
</dbReference>
<dbReference type="PANTHER" id="PTHR46013:SF4">
    <property type="entry name" value="B-CELL RECEPTOR CD22-RELATED"/>
    <property type="match status" value="1"/>
</dbReference>
<keyword evidence="2" id="KW-1133">Transmembrane helix</keyword>
<dbReference type="AlphaFoldDB" id="A0AA88SAX5"/>
<gene>
    <name evidence="5" type="ORF">Q7C36_015544</name>
</gene>
<reference evidence="5" key="1">
    <citation type="submission" date="2023-08" db="EMBL/GenBank/DDBJ databases">
        <title>Pelteobagrus vachellii genome.</title>
        <authorList>
            <person name="Liu H."/>
        </authorList>
    </citation>
    <scope>NUCLEOTIDE SEQUENCE</scope>
    <source>
        <strain evidence="5">PRFRI_2022a</strain>
        <tissue evidence="5">Muscle</tissue>
    </source>
</reference>
<dbReference type="InterPro" id="IPR007110">
    <property type="entry name" value="Ig-like_dom"/>
</dbReference>
<dbReference type="InterPro" id="IPR036179">
    <property type="entry name" value="Ig-like_dom_sf"/>
</dbReference>
<keyword evidence="2" id="KW-0812">Transmembrane</keyword>
<feature type="transmembrane region" description="Helical" evidence="2">
    <location>
        <begin position="519"/>
        <end position="540"/>
    </location>
</feature>
<dbReference type="SUPFAM" id="SSF48726">
    <property type="entry name" value="Immunoglobulin"/>
    <property type="match status" value="5"/>
</dbReference>
<feature type="signal peptide" evidence="3">
    <location>
        <begin position="1"/>
        <end position="19"/>
    </location>
</feature>
<feature type="domain" description="Ig-like" evidence="4">
    <location>
        <begin position="247"/>
        <end position="328"/>
    </location>
</feature>
<dbReference type="EMBL" id="JAVHJS010000016">
    <property type="protein sequence ID" value="KAK2832082.1"/>
    <property type="molecule type" value="Genomic_DNA"/>
</dbReference>
<comment type="caution">
    <text evidence="5">The sequence shown here is derived from an EMBL/GenBank/DDBJ whole genome shotgun (WGS) entry which is preliminary data.</text>
</comment>